<accession>A0AAN9Y5D3</accession>
<evidence type="ECO:0000256" key="1">
    <source>
        <dbReference type="SAM" id="Phobius"/>
    </source>
</evidence>
<evidence type="ECO:0000313" key="2">
    <source>
        <dbReference type="EMBL" id="KAK7590820.1"/>
    </source>
</evidence>
<comment type="caution">
    <text evidence="2">The sequence shown here is derived from an EMBL/GenBank/DDBJ whole genome shotgun (WGS) entry which is preliminary data.</text>
</comment>
<keyword evidence="1" id="KW-0812">Transmembrane</keyword>
<evidence type="ECO:0000313" key="3">
    <source>
        <dbReference type="Proteomes" id="UP001367676"/>
    </source>
</evidence>
<proteinExistence type="predicted"/>
<keyword evidence="1" id="KW-1133">Transmembrane helix</keyword>
<feature type="transmembrane region" description="Helical" evidence="1">
    <location>
        <begin position="42"/>
        <end position="64"/>
    </location>
</feature>
<gene>
    <name evidence="2" type="ORF">V9T40_002433</name>
</gene>
<dbReference type="AlphaFoldDB" id="A0AAN9Y5D3"/>
<name>A0AAN9Y5D3_9HEMI</name>
<keyword evidence="1" id="KW-0472">Membrane</keyword>
<dbReference type="EMBL" id="JBBCAQ010000022">
    <property type="protein sequence ID" value="KAK7590820.1"/>
    <property type="molecule type" value="Genomic_DNA"/>
</dbReference>
<dbReference type="Proteomes" id="UP001367676">
    <property type="component" value="Unassembled WGS sequence"/>
</dbReference>
<keyword evidence="3" id="KW-1185">Reference proteome</keyword>
<sequence length="88" mass="9847">MDDPIKGVRKLRGAHGRLLEAEQTLGGVREVSNDDNLHKRSLSATTTTIIIIISSPLPHFVIFLKARVDARFKTQKAKTQSSLRALRR</sequence>
<organism evidence="2 3">
    <name type="scientific">Parthenolecanium corni</name>
    <dbReference type="NCBI Taxonomy" id="536013"/>
    <lineage>
        <taxon>Eukaryota</taxon>
        <taxon>Metazoa</taxon>
        <taxon>Ecdysozoa</taxon>
        <taxon>Arthropoda</taxon>
        <taxon>Hexapoda</taxon>
        <taxon>Insecta</taxon>
        <taxon>Pterygota</taxon>
        <taxon>Neoptera</taxon>
        <taxon>Paraneoptera</taxon>
        <taxon>Hemiptera</taxon>
        <taxon>Sternorrhyncha</taxon>
        <taxon>Coccoidea</taxon>
        <taxon>Coccidae</taxon>
        <taxon>Parthenolecanium</taxon>
    </lineage>
</organism>
<reference evidence="2 3" key="1">
    <citation type="submission" date="2024-03" db="EMBL/GenBank/DDBJ databases">
        <title>Adaptation during the transition from Ophiocordyceps entomopathogen to insect associate is accompanied by gene loss and intensified selection.</title>
        <authorList>
            <person name="Ward C.M."/>
            <person name="Onetto C.A."/>
            <person name="Borneman A.R."/>
        </authorList>
    </citation>
    <scope>NUCLEOTIDE SEQUENCE [LARGE SCALE GENOMIC DNA]</scope>
    <source>
        <strain evidence="2">AWRI1</strain>
        <tissue evidence="2">Single Adult Female</tissue>
    </source>
</reference>
<protein>
    <submittedName>
        <fullName evidence="2">Uncharacterized protein</fullName>
    </submittedName>
</protein>